<keyword evidence="12" id="KW-0472">Membrane</keyword>
<dbReference type="Pfam" id="PF10189">
    <property type="entry name" value="Ints3_N"/>
    <property type="match status" value="1"/>
</dbReference>
<dbReference type="InterPro" id="IPR019333">
    <property type="entry name" value="INTS3_N"/>
</dbReference>
<feature type="domain" description="Ints3-like C-terminal" evidence="14">
    <location>
        <begin position="834"/>
        <end position="1244"/>
    </location>
</feature>
<comment type="function">
    <text evidence="9">Component of the integrator complex, a multiprotein complex that terminates RNA polymerase II (Pol II) transcription in the promoter-proximal region of genes. The integrator complex provides a quality checkpoint during transcription elongation by driving premature transcription termination of transcripts that are unfavorably configured for transcriptional elongation: the complex terminates transcription by (1) catalyzing dephosphorylation of the C-terminal domain (CTD) of Pol II subunit Polr2A/Rbp1 and Spt5, and (2) degrading the exiting nascent RNA transcript via endonuclease activity. The integrator complex is also involved in the 3'-end processing of the U7 snRNA, and also the spliceosomal snRNAs U1, U2, U4 and U5.</text>
</comment>
<evidence type="ECO:0000256" key="11">
    <source>
        <dbReference type="SAM" id="MobiDB-lite"/>
    </source>
</evidence>
<evidence type="ECO:0000259" key="14">
    <source>
        <dbReference type="Pfam" id="PF24566"/>
    </source>
</evidence>
<comment type="subcellular location">
    <subcellularLocation>
        <location evidence="2">Cytoplasm</location>
    </subcellularLocation>
    <subcellularLocation>
        <location evidence="1">Nucleus</location>
    </subcellularLocation>
</comment>
<proteinExistence type="inferred from homology"/>
<dbReference type="GO" id="GO:0005634">
    <property type="term" value="C:nucleus"/>
    <property type="evidence" value="ECO:0007669"/>
    <property type="project" value="UniProtKB-SubCell"/>
</dbReference>
<keyword evidence="12" id="KW-0812">Transmembrane</keyword>
<feature type="transmembrane region" description="Helical" evidence="12">
    <location>
        <begin position="154"/>
        <end position="178"/>
    </location>
</feature>
<dbReference type="GO" id="GO:0005737">
    <property type="term" value="C:cytoplasm"/>
    <property type="evidence" value="ECO:0007669"/>
    <property type="project" value="UniProtKB-SubCell"/>
</dbReference>
<evidence type="ECO:0000256" key="8">
    <source>
        <dbReference type="ARBA" id="ARBA00032741"/>
    </source>
</evidence>
<keyword evidence="16" id="KW-1185">Reference proteome</keyword>
<dbReference type="Pfam" id="PF13181">
    <property type="entry name" value="TPR_8"/>
    <property type="match status" value="1"/>
</dbReference>
<evidence type="ECO:0000256" key="9">
    <source>
        <dbReference type="ARBA" id="ARBA00054331"/>
    </source>
</evidence>
<evidence type="ECO:0000256" key="5">
    <source>
        <dbReference type="ARBA" id="ARBA00022737"/>
    </source>
</evidence>
<feature type="region of interest" description="Disordered" evidence="11">
    <location>
        <begin position="1248"/>
        <end position="1331"/>
    </location>
</feature>
<dbReference type="InterPro" id="IPR045334">
    <property type="entry name" value="INTS3"/>
</dbReference>
<dbReference type="PROSITE" id="PS50293">
    <property type="entry name" value="TPR_REGION"/>
    <property type="match status" value="1"/>
</dbReference>
<dbReference type="EMBL" id="KQ978625">
    <property type="protein sequence ID" value="KYN29567.1"/>
    <property type="molecule type" value="Genomic_DNA"/>
</dbReference>
<keyword evidence="12" id="KW-1133">Transmembrane helix</keyword>
<sequence length="1331" mass="151528">VENLKQQGNACVREKKYENAMIHYSQAIKLDPKNYSLYSNRSFTFLMLERYRDALNDALITIRLKPDWSKGYFRKGEVELKLSSYNEALESYNKALSLQPNEPKILEAMNKASKSLIKDRRADQQIPWLGAGVGIILGVTVVIADYVFTNKPTLTHPLLMALLTMTIAMIGFGIAKGLRYFLKHQRKSVLIGGDFPHCLLEANEFNDIYVKESTDTKKKERGTGLRAEGSTGPRVTFTGRPRRSQRAMEQSKTPASRLFNTTCIENKDDLEEKLERCHSTLQNLITGLSEKEAHDTLNNAVCKDKTHEEVSLGLLVIILTEPQNAAKSYRDLTLITRDGLGVVLVNLNQLVLEKYLRLNDVTRSQLLWLLREMIRTSVTNVDNLCLSLLRHAAGGDISPKNLFLVDALLDIFQENRAWLDKFSFLVASIVYTYLRLIEDHNAPHLAGLRQKEVTFTTSLIKERMADCLAIGRDLVRLLQNVARIPEFETLWKDILLNPKSLCPNFNGVLQLLQTRTSRRFLQSRLTPEMERKLVFLTSNVRFGNHKRYQDWFQRQYLATPESQSLRCDLIRFIVGVIHPTNELLCSDIIPRWAVIGWLFTTCTSTVAASNAKLALFYDWLFFDPDKDNIMNIEPAILVMHNSMRSHPPVTATLLDFLCRIIPNFYPALTEKVRNGIFSSLRQILEKRVLPSLYPLFDSPKLDRELRSKIRETFKEFCLPPNTEMPGNKVLKYSGKMEELNKEHNPGTVIENTTNSTVENNHVAQDPEPAFSDEEEESPLRIVTKVEEEEDEEDVPLSAVKLKNDQKNANCVVKKEDITSHLRLILEPEELRTSIETLHTETDNESRCQAMERIVQMVVEDEIDAETIPALTSCISTILSPQITAQIFPSDNLNEEVLADSISTPLFVMFRNQFQLCKEEDNRRKLLARVLAEMQSVQSRIGYLLLYFLKVWGREEEKREGEPSNVLNDVKASVYKDFCAQREKKLDVCLVSDLKLCHEDNIFMLCYLVPDVYTGFQNVAVGNVQLLHLVVSTVDSCQLQDLVCQIMQGHLKMLKKESFTTLLTASLNWETFEQYCFWQLIFAHDFPIDYVLPVLPKLQFRNHAEALTSILFMLKQEKPTLDLLRQLLARQSVDGDMFVVAALRYWCRDYEEKLGELLANLLSTRYPATSPNKRKRSGAKQNQQSAGPPTGEQVLGHLDQLRQHCMSSAELQLYHSEGMQRALQQAQAASSDSLRKSYGDLFALAEVNEENEPPPPSSSARKHTTASSGGGGASGKGGHRKTGANTRERSNLKRPLPRYHIDSTSSSEEEEIVNPKQAKKRKKINPVGSDSD</sequence>
<feature type="domain" description="Integrator complex subunit 3 N-terminal" evidence="13">
    <location>
        <begin position="305"/>
        <end position="711"/>
    </location>
</feature>
<keyword evidence="6 10" id="KW-0802">TPR repeat</keyword>
<feature type="repeat" description="TPR" evidence="10">
    <location>
        <begin position="69"/>
        <end position="102"/>
    </location>
</feature>
<dbReference type="InterPro" id="IPR056518">
    <property type="entry name" value="HEAT_Ints3_C"/>
</dbReference>
<gene>
    <name evidence="15" type="ORF">ALC57_00829</name>
</gene>
<accession>A0A195ENS6</accession>
<dbReference type="InterPro" id="IPR019734">
    <property type="entry name" value="TPR_rpt"/>
</dbReference>
<evidence type="ECO:0000313" key="15">
    <source>
        <dbReference type="EMBL" id="KYN29567.1"/>
    </source>
</evidence>
<evidence type="ECO:0000256" key="2">
    <source>
        <dbReference type="ARBA" id="ARBA00004496"/>
    </source>
</evidence>
<feature type="region of interest" description="Disordered" evidence="11">
    <location>
        <begin position="1167"/>
        <end position="1192"/>
    </location>
</feature>
<dbReference type="Pfam" id="PF13414">
    <property type="entry name" value="TPR_11"/>
    <property type="match status" value="1"/>
</dbReference>
<dbReference type="PROSITE" id="PS50005">
    <property type="entry name" value="TPR"/>
    <property type="match status" value="1"/>
</dbReference>
<feature type="transmembrane region" description="Helical" evidence="12">
    <location>
        <begin position="126"/>
        <end position="148"/>
    </location>
</feature>
<protein>
    <recommendedName>
        <fullName evidence="8">SOSS complex subunit A homolog</fullName>
    </recommendedName>
</protein>
<keyword evidence="7" id="KW-0539">Nucleus</keyword>
<dbReference type="Proteomes" id="UP000078492">
    <property type="component" value="Unassembled WGS sequence"/>
</dbReference>
<organism evidence="15 16">
    <name type="scientific">Trachymyrmex cornetzi</name>
    <dbReference type="NCBI Taxonomy" id="471704"/>
    <lineage>
        <taxon>Eukaryota</taxon>
        <taxon>Metazoa</taxon>
        <taxon>Ecdysozoa</taxon>
        <taxon>Arthropoda</taxon>
        <taxon>Hexapoda</taxon>
        <taxon>Insecta</taxon>
        <taxon>Pterygota</taxon>
        <taxon>Neoptera</taxon>
        <taxon>Endopterygota</taxon>
        <taxon>Hymenoptera</taxon>
        <taxon>Apocrita</taxon>
        <taxon>Aculeata</taxon>
        <taxon>Formicoidea</taxon>
        <taxon>Formicidae</taxon>
        <taxon>Myrmicinae</taxon>
        <taxon>Trachymyrmex</taxon>
    </lineage>
</organism>
<comment type="similarity">
    <text evidence="3">Belongs to the Integrator subunit 3 family.</text>
</comment>
<dbReference type="Gene3D" id="1.25.40.10">
    <property type="entry name" value="Tetratricopeptide repeat domain"/>
    <property type="match status" value="1"/>
</dbReference>
<evidence type="ECO:0000256" key="7">
    <source>
        <dbReference type="ARBA" id="ARBA00023242"/>
    </source>
</evidence>
<evidence type="ECO:0000256" key="4">
    <source>
        <dbReference type="ARBA" id="ARBA00022490"/>
    </source>
</evidence>
<keyword evidence="5" id="KW-0677">Repeat</keyword>
<dbReference type="FunFam" id="1.25.40.10:FF:000020">
    <property type="entry name" value="Stress-induced phosphoprotein 1"/>
    <property type="match status" value="1"/>
</dbReference>
<dbReference type="InterPro" id="IPR011990">
    <property type="entry name" value="TPR-like_helical_dom_sf"/>
</dbReference>
<dbReference type="SUPFAM" id="SSF48452">
    <property type="entry name" value="TPR-like"/>
    <property type="match status" value="1"/>
</dbReference>
<dbReference type="STRING" id="471704.A0A195ENS6"/>
<evidence type="ECO:0000313" key="16">
    <source>
        <dbReference type="Proteomes" id="UP000078492"/>
    </source>
</evidence>
<evidence type="ECO:0000259" key="13">
    <source>
        <dbReference type="Pfam" id="PF10189"/>
    </source>
</evidence>
<evidence type="ECO:0000256" key="10">
    <source>
        <dbReference type="PROSITE-ProRule" id="PRU00339"/>
    </source>
</evidence>
<evidence type="ECO:0000256" key="6">
    <source>
        <dbReference type="ARBA" id="ARBA00022803"/>
    </source>
</evidence>
<dbReference type="SMART" id="SM00028">
    <property type="entry name" value="TPR"/>
    <property type="match status" value="3"/>
</dbReference>
<evidence type="ECO:0000256" key="12">
    <source>
        <dbReference type="SAM" id="Phobius"/>
    </source>
</evidence>
<dbReference type="Pfam" id="PF24566">
    <property type="entry name" value="HEAT_Ints3_C"/>
    <property type="match status" value="1"/>
</dbReference>
<name>A0A195ENS6_9HYME</name>
<evidence type="ECO:0000256" key="3">
    <source>
        <dbReference type="ARBA" id="ARBA00006130"/>
    </source>
</evidence>
<keyword evidence="4" id="KW-0963">Cytoplasm</keyword>
<dbReference type="PANTHER" id="PTHR13587:SF7">
    <property type="entry name" value="INTEGRATOR COMPLEX SUBUNIT 3"/>
    <property type="match status" value="1"/>
</dbReference>
<feature type="non-terminal residue" evidence="15">
    <location>
        <position position="1"/>
    </location>
</feature>
<reference evidence="15 16" key="1">
    <citation type="submission" date="2015-09" db="EMBL/GenBank/DDBJ databases">
        <title>Trachymyrmex cornetzi WGS genome.</title>
        <authorList>
            <person name="Nygaard S."/>
            <person name="Hu H."/>
            <person name="Boomsma J."/>
            <person name="Zhang G."/>
        </authorList>
    </citation>
    <scope>NUCLEOTIDE SEQUENCE [LARGE SCALE GENOMIC DNA]</scope>
    <source>
        <strain evidence="15">Tcor2-1</strain>
        <tissue evidence="15">Whole body</tissue>
    </source>
</reference>
<evidence type="ECO:0000256" key="1">
    <source>
        <dbReference type="ARBA" id="ARBA00004123"/>
    </source>
</evidence>
<feature type="region of interest" description="Disordered" evidence="11">
    <location>
        <begin position="216"/>
        <end position="254"/>
    </location>
</feature>
<dbReference type="PANTHER" id="PTHR13587">
    <property type="entry name" value="INTEGRATOR COMPLEX SUBUNIT 3"/>
    <property type="match status" value="1"/>
</dbReference>